<dbReference type="AlphaFoldDB" id="A0A5C7I1F8"/>
<dbReference type="Pfam" id="PF03140">
    <property type="entry name" value="DUF247"/>
    <property type="match status" value="1"/>
</dbReference>
<dbReference type="InterPro" id="IPR004158">
    <property type="entry name" value="DUF247_pln"/>
</dbReference>
<dbReference type="PANTHER" id="PTHR31170:SF9">
    <property type="entry name" value="PROTEIN, PUTATIVE (DUF247)-RELATED"/>
    <property type="match status" value="1"/>
</dbReference>
<dbReference type="EMBL" id="VAHF01000004">
    <property type="protein sequence ID" value="TXG62546.1"/>
    <property type="molecule type" value="Genomic_DNA"/>
</dbReference>
<dbReference type="PANTHER" id="PTHR31170">
    <property type="entry name" value="BNAC04G53230D PROTEIN"/>
    <property type="match status" value="1"/>
</dbReference>
<organism evidence="1 2">
    <name type="scientific">Acer yangbiense</name>
    <dbReference type="NCBI Taxonomy" id="1000413"/>
    <lineage>
        <taxon>Eukaryota</taxon>
        <taxon>Viridiplantae</taxon>
        <taxon>Streptophyta</taxon>
        <taxon>Embryophyta</taxon>
        <taxon>Tracheophyta</taxon>
        <taxon>Spermatophyta</taxon>
        <taxon>Magnoliopsida</taxon>
        <taxon>eudicotyledons</taxon>
        <taxon>Gunneridae</taxon>
        <taxon>Pentapetalae</taxon>
        <taxon>rosids</taxon>
        <taxon>malvids</taxon>
        <taxon>Sapindales</taxon>
        <taxon>Sapindaceae</taxon>
        <taxon>Hippocastanoideae</taxon>
        <taxon>Acereae</taxon>
        <taxon>Acer</taxon>
    </lineage>
</organism>
<evidence type="ECO:0000313" key="1">
    <source>
        <dbReference type="EMBL" id="TXG62546.1"/>
    </source>
</evidence>
<comment type="caution">
    <text evidence="1">The sequence shown here is derived from an EMBL/GenBank/DDBJ whole genome shotgun (WGS) entry which is preliminary data.</text>
</comment>
<gene>
    <name evidence="1" type="ORF">EZV62_009540</name>
</gene>
<keyword evidence="2" id="KW-1185">Reference proteome</keyword>
<evidence type="ECO:0000313" key="2">
    <source>
        <dbReference type="Proteomes" id="UP000323000"/>
    </source>
</evidence>
<dbReference type="OrthoDB" id="672127at2759"/>
<reference evidence="2" key="1">
    <citation type="journal article" date="2019" name="Gigascience">
        <title>De novo genome assembly of the endangered Acer yangbiense, a plant species with extremely small populations endemic to Yunnan Province, China.</title>
        <authorList>
            <person name="Yang J."/>
            <person name="Wariss H.M."/>
            <person name="Tao L."/>
            <person name="Zhang R."/>
            <person name="Yun Q."/>
            <person name="Hollingsworth P."/>
            <person name="Dao Z."/>
            <person name="Luo G."/>
            <person name="Guo H."/>
            <person name="Ma Y."/>
            <person name="Sun W."/>
        </authorList>
    </citation>
    <scope>NUCLEOTIDE SEQUENCE [LARGE SCALE GENOMIC DNA]</scope>
    <source>
        <strain evidence="2">cv. Malutang</strain>
    </source>
</reference>
<protein>
    <submittedName>
        <fullName evidence="1">Uncharacterized protein</fullName>
    </submittedName>
</protein>
<dbReference type="Proteomes" id="UP000323000">
    <property type="component" value="Chromosome 4"/>
</dbReference>
<name>A0A5C7I1F8_9ROSI</name>
<proteinExistence type="predicted"/>
<sequence>MPNTNNSANPSPDVRQNGSEEVIIDVLNDWWEPKPECCIYKVPIDLRNIHKKAYTPQVISIDPLHHGKGKYELKDMQKQKKRYKHEFIKRKGNEKWEEMKFYIKSQEIKIRNCYEQPSLLKSDPFVDMILDDVVFIIELFLRNYHTVADFLLEKPRYKNTIKLDLQLLENQFPYFVLHELYRSATNGFDFCRYIGSSSTDPPFLHISCNFFGYKSYDISKMDGFNVKHFTDLRRYFLIEDRPMSKIQGKVVDLPCATKLDASGVRFKLKGALNEHCLLDLNFDNGRKRGLKWSCIKLQLPFCKKYELKIPRIMVNDWTEPLIRNVMALEQCHYPKETHVCYYIAFMDFLIYIEKDADLLIECCTRL</sequence>
<accession>A0A5C7I1F8</accession>